<gene>
    <name evidence="2" type="ORF">TASIC1_0006024200</name>
</gene>
<dbReference type="PANTHER" id="PTHR38111:SF6">
    <property type="entry name" value="FINGER DOMAIN PROTEIN, PUTATIVE (AFU_ORTHOLOGUE AFUA_8G01940)-RELATED"/>
    <property type="match status" value="1"/>
</dbReference>
<proteinExistence type="predicted"/>
<accession>A0A6V8QVI3</accession>
<reference evidence="2 3" key="1">
    <citation type="submission" date="2020-07" db="EMBL/GenBank/DDBJ databases">
        <title>Trichoderma asperellum IC-1 whole genome shotgun sequence.</title>
        <authorList>
            <person name="Kanamasa S."/>
            <person name="Takahashi H."/>
        </authorList>
    </citation>
    <scope>NUCLEOTIDE SEQUENCE [LARGE SCALE GENOMIC DNA]</scope>
    <source>
        <strain evidence="2 3">IC-1</strain>
    </source>
</reference>
<dbReference type="InterPro" id="IPR021858">
    <property type="entry name" value="Fun_TF"/>
</dbReference>
<evidence type="ECO:0000313" key="3">
    <source>
        <dbReference type="Proteomes" id="UP000517252"/>
    </source>
</evidence>
<dbReference type="Proteomes" id="UP000517252">
    <property type="component" value="Unassembled WGS sequence"/>
</dbReference>
<dbReference type="InterPro" id="IPR053178">
    <property type="entry name" value="Osmoadaptation_assoc"/>
</dbReference>
<dbReference type="AlphaFoldDB" id="A0A6V8QVI3"/>
<dbReference type="OrthoDB" id="3525185at2759"/>
<protein>
    <submittedName>
        <fullName evidence="2">Uncharacterized protein AN5342</fullName>
    </submittedName>
</protein>
<name>A0A6V8QVI3_TRIAP</name>
<keyword evidence="1" id="KW-0539">Nucleus</keyword>
<dbReference type="PANTHER" id="PTHR38111">
    <property type="entry name" value="ZN(2)-C6 FUNGAL-TYPE DOMAIN-CONTAINING PROTEIN-RELATED"/>
    <property type="match status" value="1"/>
</dbReference>
<organism evidence="2 3">
    <name type="scientific">Trichoderma asperellum</name>
    <name type="common">Filamentous fungus</name>
    <dbReference type="NCBI Taxonomy" id="101201"/>
    <lineage>
        <taxon>Eukaryota</taxon>
        <taxon>Fungi</taxon>
        <taxon>Dikarya</taxon>
        <taxon>Ascomycota</taxon>
        <taxon>Pezizomycotina</taxon>
        <taxon>Sordariomycetes</taxon>
        <taxon>Hypocreomycetidae</taxon>
        <taxon>Hypocreales</taxon>
        <taxon>Hypocreaceae</taxon>
        <taxon>Trichoderma</taxon>
    </lineage>
</organism>
<comment type="caution">
    <text evidence="2">The sequence shown here is derived from an EMBL/GenBank/DDBJ whole genome shotgun (WGS) entry which is preliminary data.</text>
</comment>
<dbReference type="EMBL" id="BLZH01000006">
    <property type="protein sequence ID" value="GFP56072.1"/>
    <property type="molecule type" value="Genomic_DNA"/>
</dbReference>
<sequence>MAAAATKTIFSFVSYDNHRVPQDPKSRTLIRRHAMRDVATTRKQKRNYRGNAVQYPEAVLYGEDAHDACAAGKATVAKRRSTKRKLLKKATDSNPQPTKQQLIRIHTIVVDDYSQKFSTRFPILELIAPLTSLHLGMASISCFTLEPGRTGDVLFSLPLSNLQSRRLLDYLPSLYGKASALTYTVDCLVARLNQITRGLTTNTSSEEEDGEVLQHYAKALKEIQRAIDDEQLRMAQETLYAAELLGIFELLSPNPEMSSWKCHAAGAARLIQLRGPERFKTDFELALFMAHIGPIVTESFLNNKTCFLTEEPWKKVLRTAICHDPTIPPEQSKLIYRLWSSLIFGPNIFKMVTSLVLSPTEPSESDIEAAIERIQKDLTYLRMWEDLLRQQQQAQSPIDGDGSDDNVKFVFAAPAWSKGENFMPWPVLRGTFMMCGMLKRRLLVSLAPARFPHVEAEAQALAETTLELNSNPATRKEDGLLGGLFLAQTVWVAKAVITTKNIWHETVTDACTSPPEENERGPIIEQWKFRIWCKELGRKVS</sequence>
<evidence type="ECO:0000313" key="2">
    <source>
        <dbReference type="EMBL" id="GFP56072.1"/>
    </source>
</evidence>
<evidence type="ECO:0000256" key="1">
    <source>
        <dbReference type="ARBA" id="ARBA00023242"/>
    </source>
</evidence>
<dbReference type="Pfam" id="PF11951">
    <property type="entry name" value="Fungal_trans_2"/>
    <property type="match status" value="1"/>
</dbReference>